<dbReference type="Proteomes" id="UP000220797">
    <property type="component" value="Unassembled WGS sequence"/>
</dbReference>
<dbReference type="GO" id="GO:0003924">
    <property type="term" value="F:GTPase activity"/>
    <property type="evidence" value="ECO:0007669"/>
    <property type="project" value="InterPro"/>
</dbReference>
<organism evidence="4 5">
    <name type="scientific">Plasmodium gallinaceum</name>
    <dbReference type="NCBI Taxonomy" id="5849"/>
    <lineage>
        <taxon>Eukaryota</taxon>
        <taxon>Sar</taxon>
        <taxon>Alveolata</taxon>
        <taxon>Apicomplexa</taxon>
        <taxon>Aconoidasida</taxon>
        <taxon>Haemosporida</taxon>
        <taxon>Plasmodiidae</taxon>
        <taxon>Plasmodium</taxon>
        <taxon>Plasmodium (Haemamoeba)</taxon>
    </lineage>
</organism>
<sequence length="554" mass="64415">MVNFFKSINEILLKKNNLRLRNSIFEKKKHFYSIKIVDTLKNKNVKVYDDLIKKKKKVEKEKDKLKKEESNLMNTKNDLYELNKNKTIFYESERIIKCVSGNGGDGTISFKKYKRKVFGVLGLPNGGKGGNGGSIYLCYLNIDRQKKKSKKANKNDLNKHLYINNLNELPCVLSATNGEKGKSNQLRGKCGSNIFIYLNKICHVYKLFPDTDDNSNVNSSKKESLNNHSENDISENKELNNHNTFDNDRISGKIIQRLNSSMNKESMNNNNLIKKNLNESAINYSSNYEENVYNILKKNDPVYIKRNNHILKEIMNFDKKITKEIYLGLLNENNDCILLSRGGVGGKGNNMKDTFSYEKGEKGETSYIKIVCKCISDICFIGYSKSGKSTLLSLITHKIYTVNNLYILKKIYFKDNFQISVADFFNCNDDLRKNKNEENISTFYINQNLFKYLELTHLIVIVLDFNHNLITQFYNIREEMKKDEKIYRKPYIVVINKCDINFKENIKKAEDSFNEIKTYDNNVSIFFISAKYAIGINEFVSCLRNFIQKLKQKN</sequence>
<keyword evidence="1" id="KW-0175">Coiled coil</keyword>
<dbReference type="Gene3D" id="2.70.210.12">
    <property type="entry name" value="GTP1/OBG domain"/>
    <property type="match status" value="1"/>
</dbReference>
<dbReference type="PANTHER" id="PTHR11702">
    <property type="entry name" value="DEVELOPMENTALLY REGULATED GTP-BINDING PROTEIN-RELATED"/>
    <property type="match status" value="1"/>
</dbReference>
<dbReference type="EMBL" id="CVMV01000019">
    <property type="protein sequence ID" value="CRG93658.1"/>
    <property type="molecule type" value="Genomic_DNA"/>
</dbReference>
<dbReference type="InterPro" id="IPR006169">
    <property type="entry name" value="GTP1_OBG_dom"/>
</dbReference>
<dbReference type="PANTHER" id="PTHR11702:SF44">
    <property type="entry name" value="GTP-BINDING PROTEIN OBGC, CHLOROPLASTIC"/>
    <property type="match status" value="1"/>
</dbReference>
<proteinExistence type="predicted"/>
<dbReference type="InterPro" id="IPR036726">
    <property type="entry name" value="GTP1_OBG_dom_sf"/>
</dbReference>
<keyword evidence="5" id="KW-1185">Reference proteome</keyword>
<protein>
    <submittedName>
        <fullName evidence="4">GTP-binding protein, putative</fullName>
    </submittedName>
</protein>
<evidence type="ECO:0000256" key="1">
    <source>
        <dbReference type="SAM" id="Coils"/>
    </source>
</evidence>
<accession>A0A1J1GRJ1</accession>
<feature type="region of interest" description="Disordered" evidence="2">
    <location>
        <begin position="215"/>
        <end position="242"/>
    </location>
</feature>
<dbReference type="GO" id="GO:0042254">
    <property type="term" value="P:ribosome biogenesis"/>
    <property type="evidence" value="ECO:0007669"/>
    <property type="project" value="UniProtKB-UniRule"/>
</dbReference>
<dbReference type="SUPFAM" id="SSF82051">
    <property type="entry name" value="Obg GTP-binding protein N-terminal domain"/>
    <property type="match status" value="1"/>
</dbReference>
<name>A0A1J1GRJ1_PLAGA</name>
<dbReference type="SUPFAM" id="SSF52540">
    <property type="entry name" value="P-loop containing nucleoside triphosphate hydrolases"/>
    <property type="match status" value="1"/>
</dbReference>
<evidence type="ECO:0000313" key="5">
    <source>
        <dbReference type="Proteomes" id="UP000220797"/>
    </source>
</evidence>
<dbReference type="VEuPathDB" id="PlasmoDB:PGAL8A_00136300"/>
<dbReference type="OMA" id="GKGNNMQ"/>
<comment type="caution">
    <text evidence="4">The sequence shown here is derived from an EMBL/GenBank/DDBJ whole genome shotgun (WGS) entry which is preliminary data.</text>
</comment>
<feature type="compositionally biased region" description="Basic and acidic residues" evidence="2">
    <location>
        <begin position="220"/>
        <end position="242"/>
    </location>
</feature>
<dbReference type="GO" id="GO:0005525">
    <property type="term" value="F:GTP binding"/>
    <property type="evidence" value="ECO:0007669"/>
    <property type="project" value="InterPro"/>
</dbReference>
<evidence type="ECO:0000313" key="4">
    <source>
        <dbReference type="EMBL" id="CRG93658.1"/>
    </source>
</evidence>
<dbReference type="GeneID" id="39729888"/>
<feature type="coiled-coil region" evidence="1">
    <location>
        <begin position="48"/>
        <end position="85"/>
    </location>
</feature>
<evidence type="ECO:0000259" key="3">
    <source>
        <dbReference type="PROSITE" id="PS51883"/>
    </source>
</evidence>
<dbReference type="OrthoDB" id="347018at2759"/>
<feature type="domain" description="Obg" evidence="3">
    <location>
        <begin position="88"/>
        <end position="375"/>
    </location>
</feature>
<dbReference type="Pfam" id="PF01018">
    <property type="entry name" value="GTP1_OBG"/>
    <property type="match status" value="1"/>
</dbReference>
<dbReference type="InterPro" id="IPR045086">
    <property type="entry name" value="OBG_GTPase"/>
</dbReference>
<reference evidence="4" key="1">
    <citation type="submission" date="2015-04" db="EMBL/GenBank/DDBJ databases">
        <authorList>
            <consortium name="Pathogen Informatics"/>
        </authorList>
    </citation>
    <scope>NUCLEOTIDE SEQUENCE [LARGE SCALE GENOMIC DNA]</scope>
    <source>
        <strain evidence="4">8A</strain>
    </source>
</reference>
<dbReference type="InterPro" id="IPR027417">
    <property type="entry name" value="P-loop_NTPase"/>
</dbReference>
<gene>
    <name evidence="4" type="ORF">PGAL8A_00136300</name>
</gene>
<dbReference type="RefSeq" id="XP_028526480.1">
    <property type="nucleotide sequence ID" value="XM_028674895.1"/>
</dbReference>
<dbReference type="GO" id="GO:0005739">
    <property type="term" value="C:mitochondrion"/>
    <property type="evidence" value="ECO:0007669"/>
    <property type="project" value="TreeGrafter"/>
</dbReference>
<evidence type="ECO:0000256" key="2">
    <source>
        <dbReference type="SAM" id="MobiDB-lite"/>
    </source>
</evidence>
<dbReference type="Gene3D" id="3.40.50.300">
    <property type="entry name" value="P-loop containing nucleotide triphosphate hydrolases"/>
    <property type="match status" value="1"/>
</dbReference>
<dbReference type="AlphaFoldDB" id="A0A1J1GRJ1"/>
<dbReference type="PROSITE" id="PS51883">
    <property type="entry name" value="OBG"/>
    <property type="match status" value="1"/>
</dbReference>